<dbReference type="Gene3D" id="3.40.50.1820">
    <property type="entry name" value="alpha/beta hydrolase"/>
    <property type="match status" value="1"/>
</dbReference>
<dbReference type="Proteomes" id="UP000238413">
    <property type="component" value="Chromosome"/>
</dbReference>
<keyword evidence="4" id="KW-1185">Reference proteome</keyword>
<proteinExistence type="predicted"/>
<name>A0ABM6T0T7_9ACTN</name>
<reference evidence="3 4" key="1">
    <citation type="submission" date="2018-02" db="EMBL/GenBank/DDBJ databases">
        <title>Complete genome sequence of Streptomyces dengpaensis, the producer of angucyclines.</title>
        <authorList>
            <person name="Yumei L."/>
        </authorList>
    </citation>
    <scope>NUCLEOTIDE SEQUENCE [LARGE SCALE GENOMIC DNA]</scope>
    <source>
        <strain evidence="3 4">XZHG99</strain>
    </source>
</reference>
<evidence type="ECO:0000259" key="2">
    <source>
        <dbReference type="Pfam" id="PF00561"/>
    </source>
</evidence>
<feature type="domain" description="AB hydrolase-1" evidence="2">
    <location>
        <begin position="57"/>
        <end position="154"/>
    </location>
</feature>
<sequence>MAVGHDLSASYLNKQLQQLVEAGAETGEPCMLDGFEDRYAEVNGTRLHYVVGGEGEPLVLMDGWPRTWHGLIKILPLLAKRFRVIAVDYRGQGDSDKPADGYDKKTMAKDVYKLVRSLGYAQVNIAGGDVGAMVAYAFAANYPQATKKLALWEGGPFSQIFLDIVGPFPKPGEPNAWWYPLSQIEGLPAKLLAGRFRHVIDWSIDHFAVHPERIGEESRAIYAAAYNDPDALAAAFGVYKTFHQDLADNNAYPPLTMPVLGLGAQYVAAVQAMMDGKATDIRYRTIKDSGHYVAEEQPEALAAELEKFFG</sequence>
<organism evidence="3 4">
    <name type="scientific">Streptomyces dengpaensis</name>
    <dbReference type="NCBI Taxonomy" id="2049881"/>
    <lineage>
        <taxon>Bacteria</taxon>
        <taxon>Bacillati</taxon>
        <taxon>Actinomycetota</taxon>
        <taxon>Actinomycetes</taxon>
        <taxon>Kitasatosporales</taxon>
        <taxon>Streptomycetaceae</taxon>
        <taxon>Streptomyces</taxon>
    </lineage>
</organism>
<dbReference type="InterPro" id="IPR000073">
    <property type="entry name" value="AB_hydrolase_1"/>
</dbReference>
<protein>
    <submittedName>
        <fullName evidence="3">Alpha/beta hydrolase</fullName>
    </submittedName>
</protein>
<dbReference type="PRINTS" id="PR00111">
    <property type="entry name" value="ABHYDROLASE"/>
</dbReference>
<gene>
    <name evidence="3" type="ORF">C4B68_38920</name>
</gene>
<dbReference type="InterPro" id="IPR029058">
    <property type="entry name" value="AB_hydrolase_fold"/>
</dbReference>
<evidence type="ECO:0000313" key="3">
    <source>
        <dbReference type="EMBL" id="AVH60744.1"/>
    </source>
</evidence>
<dbReference type="Pfam" id="PF00561">
    <property type="entry name" value="Abhydrolase_1"/>
    <property type="match status" value="1"/>
</dbReference>
<accession>A0ABM6T0T7</accession>
<dbReference type="SUPFAM" id="SSF53474">
    <property type="entry name" value="alpha/beta-Hydrolases"/>
    <property type="match status" value="1"/>
</dbReference>
<evidence type="ECO:0000256" key="1">
    <source>
        <dbReference type="ARBA" id="ARBA00022801"/>
    </source>
</evidence>
<dbReference type="EMBL" id="CP026652">
    <property type="protein sequence ID" value="AVH60744.1"/>
    <property type="molecule type" value="Genomic_DNA"/>
</dbReference>
<dbReference type="PANTHER" id="PTHR43329">
    <property type="entry name" value="EPOXIDE HYDROLASE"/>
    <property type="match status" value="1"/>
</dbReference>
<keyword evidence="1 3" id="KW-0378">Hydrolase</keyword>
<evidence type="ECO:0000313" key="4">
    <source>
        <dbReference type="Proteomes" id="UP000238413"/>
    </source>
</evidence>
<dbReference type="PRINTS" id="PR00412">
    <property type="entry name" value="EPOXHYDRLASE"/>
</dbReference>
<dbReference type="InterPro" id="IPR000639">
    <property type="entry name" value="Epox_hydrolase-like"/>
</dbReference>
<dbReference type="GO" id="GO:0016787">
    <property type="term" value="F:hydrolase activity"/>
    <property type="evidence" value="ECO:0007669"/>
    <property type="project" value="UniProtKB-KW"/>
</dbReference>